<evidence type="ECO:0000313" key="1">
    <source>
        <dbReference type="EMBL" id="AAO08911.1"/>
    </source>
</evidence>
<proteinExistence type="predicted"/>
<dbReference type="KEGG" id="vvu:VV1_0388"/>
<dbReference type="RefSeq" id="WP_011078482.1">
    <property type="nucleotide sequence ID" value="NC_004459.3"/>
</dbReference>
<accession>A0A3Q0L1X4</accession>
<organism evidence="1 2">
    <name type="scientific">Vibrio vulnificus (strain CMCP6)</name>
    <dbReference type="NCBI Taxonomy" id="216895"/>
    <lineage>
        <taxon>Bacteria</taxon>
        <taxon>Pseudomonadati</taxon>
        <taxon>Pseudomonadota</taxon>
        <taxon>Gammaproteobacteria</taxon>
        <taxon>Vibrionales</taxon>
        <taxon>Vibrionaceae</taxon>
        <taxon>Vibrio</taxon>
    </lineage>
</organism>
<dbReference type="Proteomes" id="UP000002275">
    <property type="component" value="Chromosome I"/>
</dbReference>
<sequence>MKDLIIKSIIFGAVKGELRRSVIEVIKNNKTAYEAAQDLGNINKQATIRNNIDKVIQAFNMLIYTEVASKVDPTDTHELVVYSEGGSTHYKNNLSTLLKYINYRKNLFELEFEINKVRIEDNEVIESETVFSFR</sequence>
<evidence type="ECO:0000313" key="2">
    <source>
        <dbReference type="Proteomes" id="UP000002275"/>
    </source>
</evidence>
<gene>
    <name evidence="1" type="ordered locus">VV1_0388</name>
</gene>
<reference evidence="1 2" key="2">
    <citation type="journal article" date="2003" name="Infect. Immun.">
        <title>Characterization and pathogenic significance of Vibrio vulnificus antigens preferentially expressed in septicemic patients.</title>
        <authorList>
            <person name="Kim Y.R."/>
            <person name="Lee S.E."/>
            <person name="Kim C.M."/>
            <person name="Kim S.Y."/>
            <person name="Shin E.K."/>
            <person name="Shin D.H."/>
            <person name="Chung S.S."/>
            <person name="Choy H.E."/>
            <person name="Progulske-Fox A."/>
            <person name="Hillman J.D."/>
            <person name="Handfield M."/>
            <person name="Rhee J.H."/>
        </authorList>
    </citation>
    <scope>NUCLEOTIDE SEQUENCE [LARGE SCALE GENOMIC DNA]</scope>
    <source>
        <strain evidence="1 2">CMCP6</strain>
    </source>
</reference>
<reference evidence="1 2" key="3">
    <citation type="journal article" date="2011" name="Mol. Syst. Biol.">
        <title>Integrative genome-scale metabolic analysis of Vibrio vulnificus for drug targeting and discovery.</title>
        <authorList>
            <person name="Kim H.U."/>
            <person name="Kim S.Y."/>
            <person name="Jeong H."/>
            <person name="Kim T.Y."/>
            <person name="Kim J.J."/>
            <person name="Choy H.E."/>
            <person name="Yi K.Y."/>
            <person name="Rhee J.H."/>
            <person name="Lee S.Y."/>
        </authorList>
    </citation>
    <scope>NUCLEOTIDE SEQUENCE [LARGE SCALE GENOMIC DNA]</scope>
    <source>
        <strain evidence="1 2">CMCP6</strain>
    </source>
</reference>
<name>A0A3Q0L1X4_VIBVU</name>
<dbReference type="EMBL" id="AE016795">
    <property type="protein sequence ID" value="AAO08911.1"/>
    <property type="molecule type" value="Genomic_DNA"/>
</dbReference>
<reference evidence="2" key="1">
    <citation type="submission" date="2002-12" db="EMBL/GenBank/DDBJ databases">
        <title>Complete genome sequence of Vibrio vulnificus CMCP6.</title>
        <authorList>
            <person name="Rhee J.H."/>
            <person name="Kim S.Y."/>
            <person name="Chung S.S."/>
            <person name="Kim J.J."/>
            <person name="Moon Y.H."/>
            <person name="Jeong H."/>
            <person name="Choy H.E."/>
        </authorList>
    </citation>
    <scope>NUCLEOTIDE SEQUENCE [LARGE SCALE GENOMIC DNA]</scope>
    <source>
        <strain evidence="2">CMCP6</strain>
    </source>
</reference>
<protein>
    <submittedName>
        <fullName evidence="1">Uncharacterized protein</fullName>
    </submittedName>
</protein>
<dbReference type="AlphaFoldDB" id="A0A3Q0L1X4"/>